<evidence type="ECO:0000256" key="2">
    <source>
        <dbReference type="ARBA" id="ARBA00022490"/>
    </source>
</evidence>
<keyword evidence="5" id="KW-0862">Zinc</keyword>
<dbReference type="InterPro" id="IPR004939">
    <property type="entry name" value="APC_su10/DOC_dom"/>
</dbReference>
<sequence length="543" mass="61438">MEALESELTCPMCLDLFESPLQLPCLHNLCRKCVRDLDSYSKKADGAAGTARGGAVARKRGPPAGQQKDEPKLTCPTCRREVPLDERGVDGLSRNMVLQNIVDRFRDARDKEKPDTAPPCQLCEGDPRPAVKVCVNCDGLAYCEDCLLTFHPARGPLARHTLVAPGQQPSKAEPKVVMCTDHADEKVNLYCKVEEAPVCALCKLVGKHQGHEVAALSDAYKEKKDVLMEEVSALKNRNEEISQFVAGMRETCAKVQEQNKTWQVKLVQGISRLEKILKERKKFLAKAISEEEEEKLKLLREEISKKEEHLQKSQAVVAYVEEVLKEKDQSCFLQAVKSTRERVEKSHDKDSLAVPVGWMFKGFDFSREVEALKAMDLTELTTSWHECVQQVWASSEFVEFKQQYNQYNYRQERVPVYYNTDNLIDNRANTYWHSNSGQAQHWLRLQLQPGVQARTLKLSLVPKPPGKWTENHRPEKVTLLAGNDFNNMAALETVHVGKEQSEITLNVDTEKSFLQLTFEMKTPSECIVSQLSIVASKPKPKEG</sequence>
<keyword evidence="2" id="KW-0963">Cytoplasm</keyword>
<gene>
    <name evidence="13" type="primary">LOC109467241</name>
</gene>
<name>A0A6P4YU06_BRABE</name>
<evidence type="ECO:0000259" key="11">
    <source>
        <dbReference type="PROSITE" id="PS51284"/>
    </source>
</evidence>
<keyword evidence="4 6" id="KW-0863">Zinc-finger</keyword>
<evidence type="ECO:0000256" key="4">
    <source>
        <dbReference type="ARBA" id="ARBA00022771"/>
    </source>
</evidence>
<dbReference type="Gene3D" id="2.60.120.260">
    <property type="entry name" value="Galactose-binding domain-like"/>
    <property type="match status" value="1"/>
</dbReference>
<accession>A0A6P4YU06</accession>
<dbReference type="PANTHER" id="PTHR24099:SF16">
    <property type="entry name" value="E3 UBIQUITIN-PROTEIN LIGASE MIDLINE-1-LIKE ISOFORM X1"/>
    <property type="match status" value="1"/>
</dbReference>
<dbReference type="CDD" id="cd19758">
    <property type="entry name" value="Bbox2_MID"/>
    <property type="match status" value="1"/>
</dbReference>
<dbReference type="Pfam" id="PF22586">
    <property type="entry name" value="ANCHR-like_BBOX"/>
    <property type="match status" value="1"/>
</dbReference>
<dbReference type="CDD" id="cd19801">
    <property type="entry name" value="Bbox1_MID"/>
    <property type="match status" value="1"/>
</dbReference>
<dbReference type="Pfam" id="PF13445">
    <property type="entry name" value="zf-RING_UBOX"/>
    <property type="match status" value="1"/>
</dbReference>
<evidence type="ECO:0000259" key="10">
    <source>
        <dbReference type="PROSITE" id="PS50119"/>
    </source>
</evidence>
<dbReference type="InterPro" id="IPR000315">
    <property type="entry name" value="Znf_B-box"/>
</dbReference>
<dbReference type="SUPFAM" id="SSF57850">
    <property type="entry name" value="RING/U-box"/>
    <property type="match status" value="1"/>
</dbReference>
<reference evidence="13" key="1">
    <citation type="submission" date="2025-08" db="UniProtKB">
        <authorList>
            <consortium name="RefSeq"/>
        </authorList>
    </citation>
    <scope>IDENTIFICATION</scope>
    <source>
        <tissue evidence="13">Gonad</tissue>
    </source>
</reference>
<evidence type="ECO:0000313" key="13">
    <source>
        <dbReference type="RefSeq" id="XP_019620741.1"/>
    </source>
</evidence>
<feature type="domain" description="RING-type" evidence="9">
    <location>
        <begin position="10"/>
        <end position="79"/>
    </location>
</feature>
<feature type="compositionally biased region" description="Low complexity" evidence="8">
    <location>
        <begin position="46"/>
        <end position="56"/>
    </location>
</feature>
<dbReference type="SUPFAM" id="SSF49785">
    <property type="entry name" value="Galactose-binding domain-like"/>
    <property type="match status" value="1"/>
</dbReference>
<dbReference type="SMART" id="SM00336">
    <property type="entry name" value="BBOX"/>
    <property type="match status" value="2"/>
</dbReference>
<feature type="coiled-coil region" evidence="7">
    <location>
        <begin position="274"/>
        <end position="316"/>
    </location>
</feature>
<dbReference type="SUPFAM" id="SSF57845">
    <property type="entry name" value="B-box zinc-binding domain"/>
    <property type="match status" value="1"/>
</dbReference>
<evidence type="ECO:0000256" key="5">
    <source>
        <dbReference type="ARBA" id="ARBA00022833"/>
    </source>
</evidence>
<dbReference type="Gene3D" id="3.30.160.60">
    <property type="entry name" value="Classic Zinc Finger"/>
    <property type="match status" value="1"/>
</dbReference>
<dbReference type="InterPro" id="IPR017907">
    <property type="entry name" value="Znf_RING_CS"/>
</dbReference>
<evidence type="ECO:0000259" key="9">
    <source>
        <dbReference type="PROSITE" id="PS50089"/>
    </source>
</evidence>
<dbReference type="InterPro" id="IPR001841">
    <property type="entry name" value="Znf_RING"/>
</dbReference>
<dbReference type="Pfam" id="PF00643">
    <property type="entry name" value="zf-B_box"/>
    <property type="match status" value="1"/>
</dbReference>
<dbReference type="SMART" id="SM00184">
    <property type="entry name" value="RING"/>
    <property type="match status" value="1"/>
</dbReference>
<evidence type="ECO:0000256" key="7">
    <source>
        <dbReference type="SAM" id="Coils"/>
    </source>
</evidence>
<dbReference type="Proteomes" id="UP000515135">
    <property type="component" value="Unplaced"/>
</dbReference>
<dbReference type="PROSITE" id="PS50089">
    <property type="entry name" value="ZF_RING_2"/>
    <property type="match status" value="1"/>
</dbReference>
<dbReference type="PROSITE" id="PS00518">
    <property type="entry name" value="ZF_RING_1"/>
    <property type="match status" value="1"/>
</dbReference>
<dbReference type="OrthoDB" id="295536at2759"/>
<dbReference type="GO" id="GO:0008270">
    <property type="term" value="F:zinc ion binding"/>
    <property type="evidence" value="ECO:0007669"/>
    <property type="project" value="UniProtKB-KW"/>
</dbReference>
<feature type="region of interest" description="Disordered" evidence="8">
    <location>
        <begin position="44"/>
        <end position="72"/>
    </location>
</feature>
<evidence type="ECO:0000256" key="6">
    <source>
        <dbReference type="PROSITE-ProRule" id="PRU00024"/>
    </source>
</evidence>
<evidence type="ECO:0000256" key="1">
    <source>
        <dbReference type="ARBA" id="ARBA00004496"/>
    </source>
</evidence>
<dbReference type="InterPro" id="IPR050617">
    <property type="entry name" value="E3_ligase_FN3/SPRY"/>
</dbReference>
<evidence type="ECO:0000256" key="3">
    <source>
        <dbReference type="ARBA" id="ARBA00022723"/>
    </source>
</evidence>
<dbReference type="RefSeq" id="XP_019620741.1">
    <property type="nucleotide sequence ID" value="XM_019765182.1"/>
</dbReference>
<proteinExistence type="predicted"/>
<dbReference type="AlphaFoldDB" id="A0A6P4YU06"/>
<dbReference type="PANTHER" id="PTHR24099">
    <property type="entry name" value="E3 UBIQUITIN-PROTEIN LIGASE TRIM36-RELATED"/>
    <property type="match status" value="1"/>
</dbReference>
<dbReference type="Gene3D" id="3.30.40.10">
    <property type="entry name" value="Zinc/RING finger domain, C3HC4 (zinc finger)"/>
    <property type="match status" value="1"/>
</dbReference>
<dbReference type="GO" id="GO:0005737">
    <property type="term" value="C:cytoplasm"/>
    <property type="evidence" value="ECO:0007669"/>
    <property type="project" value="UniProtKB-SubCell"/>
</dbReference>
<organism evidence="12 13">
    <name type="scientific">Branchiostoma belcheri</name>
    <name type="common">Amphioxus</name>
    <dbReference type="NCBI Taxonomy" id="7741"/>
    <lineage>
        <taxon>Eukaryota</taxon>
        <taxon>Metazoa</taxon>
        <taxon>Chordata</taxon>
        <taxon>Cephalochordata</taxon>
        <taxon>Leptocardii</taxon>
        <taxon>Amphioxiformes</taxon>
        <taxon>Branchiostomatidae</taxon>
        <taxon>Branchiostoma</taxon>
    </lineage>
</organism>
<comment type="subcellular location">
    <subcellularLocation>
        <location evidence="1">Cytoplasm</location>
    </subcellularLocation>
</comment>
<evidence type="ECO:0000256" key="8">
    <source>
        <dbReference type="SAM" id="MobiDB-lite"/>
    </source>
</evidence>
<dbReference type="Gene3D" id="1.20.5.170">
    <property type="match status" value="1"/>
</dbReference>
<dbReference type="KEGG" id="bbel:109467241"/>
<keyword evidence="12" id="KW-1185">Reference proteome</keyword>
<dbReference type="InterPro" id="IPR013083">
    <property type="entry name" value="Znf_RING/FYVE/PHD"/>
</dbReference>
<feature type="domain" description="DOC" evidence="11">
    <location>
        <begin position="379"/>
        <end position="543"/>
    </location>
</feature>
<protein>
    <submittedName>
        <fullName evidence="13">Probable E3 ubiquitin-protein ligase MID2</fullName>
    </submittedName>
</protein>
<dbReference type="PROSITE" id="PS51284">
    <property type="entry name" value="DOC"/>
    <property type="match status" value="1"/>
</dbReference>
<keyword evidence="3" id="KW-0479">Metal-binding</keyword>
<feature type="domain" description="B box-type" evidence="10">
    <location>
        <begin position="174"/>
        <end position="216"/>
    </location>
</feature>
<keyword evidence="7" id="KW-0175">Coiled coil</keyword>
<dbReference type="InterPro" id="IPR027370">
    <property type="entry name" value="Znf-RING_euk"/>
</dbReference>
<dbReference type="Gene3D" id="4.10.830.40">
    <property type="match status" value="1"/>
</dbReference>
<dbReference type="InterPro" id="IPR008979">
    <property type="entry name" value="Galactose-bd-like_sf"/>
</dbReference>
<dbReference type="Pfam" id="PF03256">
    <property type="entry name" value="ANAPC10"/>
    <property type="match status" value="1"/>
</dbReference>
<dbReference type="GeneID" id="109467241"/>
<dbReference type="PROSITE" id="PS50119">
    <property type="entry name" value="ZF_BBOX"/>
    <property type="match status" value="1"/>
</dbReference>
<evidence type="ECO:0000313" key="12">
    <source>
        <dbReference type="Proteomes" id="UP000515135"/>
    </source>
</evidence>